<dbReference type="GeneID" id="90982721"/>
<feature type="transmembrane region" description="Helical" evidence="1">
    <location>
        <begin position="364"/>
        <end position="397"/>
    </location>
</feature>
<accession>A0A073IUD7</accession>
<keyword evidence="1" id="KW-0472">Membrane</keyword>
<protein>
    <recommendedName>
        <fullName evidence="4">Benzoate transporter</fullName>
    </recommendedName>
</protein>
<dbReference type="PANTHER" id="PTHR30199:SF0">
    <property type="entry name" value="INNER MEMBRANE PROTEIN YDCO"/>
    <property type="match status" value="1"/>
</dbReference>
<dbReference type="eggNOG" id="COG3135">
    <property type="taxonomic scope" value="Bacteria"/>
</dbReference>
<sequence>MAIFEKGPGFAEGLRSFWGDQNFANVSNGIIDGLVFGIIAIPLIQKACSVANLPPEVVESWLVTVYVGGGIISCIMALYYKLPIVGAWSIPGAMALAQVLGNFTLPEIVGGFLVAGLFDLILGLTGTVRLLVRKIPGAVMMAMVAGTLFGWGSKCVTSFKTAPVICACGVIGFVVCKKFLKKIPAVMGTLIAVFIASIAMGKLTAVPLDFSIAKPMFVMPAFNFKAALSIGIPLGLLVVCAENMQAIGVQVAIGKKPPVTAMTVVSGIGGIVAPFFCGHNCNIAGPMTAWAGSDDCGDVDKRYVAAVWCGVAFALTGIFAKFTMGLLAMIPAEALNMVVSLTLIGMIIGALGDSFGSGKFKFGSFASFITAASGVTFFGIGSAFWALFAGTIITLLLEKGDYDAMVSPLD</sequence>
<dbReference type="OrthoDB" id="9813854at2"/>
<dbReference type="Pfam" id="PF03594">
    <property type="entry name" value="BenE"/>
    <property type="match status" value="1"/>
</dbReference>
<keyword evidence="1" id="KW-0812">Transmembrane</keyword>
<dbReference type="EMBL" id="JMKI01000006">
    <property type="protein sequence ID" value="KEJ93056.1"/>
    <property type="molecule type" value="Genomic_DNA"/>
</dbReference>
<feature type="transmembrane region" description="Helical" evidence="1">
    <location>
        <begin position="183"/>
        <end position="205"/>
    </location>
</feature>
<dbReference type="GO" id="GO:0005886">
    <property type="term" value="C:plasma membrane"/>
    <property type="evidence" value="ECO:0007669"/>
    <property type="project" value="TreeGrafter"/>
</dbReference>
<name>A0A073IUD7_9BACT</name>
<proteinExistence type="predicted"/>
<feature type="transmembrane region" description="Helical" evidence="1">
    <location>
        <begin position="259"/>
        <end position="276"/>
    </location>
</feature>
<evidence type="ECO:0008006" key="4">
    <source>
        <dbReference type="Google" id="ProtNLM"/>
    </source>
</evidence>
<feature type="transmembrane region" description="Helical" evidence="1">
    <location>
        <begin position="158"/>
        <end position="176"/>
    </location>
</feature>
<dbReference type="GO" id="GO:0042925">
    <property type="term" value="F:benzoate transmembrane transporter activity"/>
    <property type="evidence" value="ECO:0007669"/>
    <property type="project" value="InterPro"/>
</dbReference>
<evidence type="ECO:0000313" key="3">
    <source>
        <dbReference type="Proteomes" id="UP000027665"/>
    </source>
</evidence>
<feature type="transmembrane region" description="Helical" evidence="1">
    <location>
        <begin position="61"/>
        <end position="80"/>
    </location>
</feature>
<dbReference type="PANTHER" id="PTHR30199">
    <property type="entry name" value="MFS FAMILY TRANSPORTER, PREDICTED SUBSTRATE BENZOATE"/>
    <property type="match status" value="1"/>
</dbReference>
<dbReference type="STRING" id="2754.EH55_12170"/>
<keyword evidence="1" id="KW-1133">Transmembrane helix</keyword>
<feature type="transmembrane region" description="Helical" evidence="1">
    <location>
        <begin position="303"/>
        <end position="322"/>
    </location>
</feature>
<feature type="transmembrane region" description="Helical" evidence="1">
    <location>
        <begin position="334"/>
        <end position="352"/>
    </location>
</feature>
<keyword evidence="3" id="KW-1185">Reference proteome</keyword>
<feature type="transmembrane region" description="Helical" evidence="1">
    <location>
        <begin position="135"/>
        <end position="152"/>
    </location>
</feature>
<dbReference type="AlphaFoldDB" id="A0A073IUD7"/>
<reference evidence="2 3" key="1">
    <citation type="submission" date="2014-04" db="EMBL/GenBank/DDBJ databases">
        <title>Draft Genome Sequence of Synergistes jonesii.</title>
        <authorList>
            <person name="Coil D.A."/>
            <person name="Eisen J.A."/>
            <person name="Holland-Moritz H.E."/>
        </authorList>
    </citation>
    <scope>NUCLEOTIDE SEQUENCE [LARGE SCALE GENOMIC DNA]</scope>
    <source>
        <strain evidence="2 3">78-1</strain>
    </source>
</reference>
<dbReference type="Proteomes" id="UP000027665">
    <property type="component" value="Unassembled WGS sequence"/>
</dbReference>
<evidence type="ECO:0000313" key="2">
    <source>
        <dbReference type="EMBL" id="KEJ93056.1"/>
    </source>
</evidence>
<dbReference type="InterPro" id="IPR004711">
    <property type="entry name" value="Benzoate_Transporter"/>
</dbReference>
<gene>
    <name evidence="2" type="ORF">EH55_12170</name>
</gene>
<comment type="caution">
    <text evidence="2">The sequence shown here is derived from an EMBL/GenBank/DDBJ whole genome shotgun (WGS) entry which is preliminary data.</text>
</comment>
<organism evidence="2 3">
    <name type="scientific">Synergistes jonesii</name>
    <dbReference type="NCBI Taxonomy" id="2754"/>
    <lineage>
        <taxon>Bacteria</taxon>
        <taxon>Thermotogati</taxon>
        <taxon>Synergistota</taxon>
        <taxon>Synergistia</taxon>
        <taxon>Synergistales</taxon>
        <taxon>Synergistaceae</taxon>
        <taxon>Synergistes</taxon>
    </lineage>
</organism>
<dbReference type="RefSeq" id="WP_037974409.1">
    <property type="nucleotide sequence ID" value="NZ_JMKI01000006.1"/>
</dbReference>
<evidence type="ECO:0000256" key="1">
    <source>
        <dbReference type="SAM" id="Phobius"/>
    </source>
</evidence>
<feature type="transmembrane region" description="Helical" evidence="1">
    <location>
        <begin position="217"/>
        <end position="239"/>
    </location>
</feature>